<protein>
    <submittedName>
        <fullName evidence="7">MFS-type transporter ucsD</fullName>
    </submittedName>
</protein>
<feature type="transmembrane region" description="Helical" evidence="5">
    <location>
        <begin position="196"/>
        <end position="217"/>
    </location>
</feature>
<evidence type="ECO:0000256" key="2">
    <source>
        <dbReference type="ARBA" id="ARBA00022692"/>
    </source>
</evidence>
<dbReference type="EMBL" id="CP090172">
    <property type="protein sequence ID" value="UJO23239.1"/>
    <property type="molecule type" value="Genomic_DNA"/>
</dbReference>
<evidence type="ECO:0000313" key="8">
    <source>
        <dbReference type="Proteomes" id="UP000756132"/>
    </source>
</evidence>
<gene>
    <name evidence="7" type="ORF">CLAFUR5_11728</name>
</gene>
<dbReference type="GO" id="GO:0005886">
    <property type="term" value="C:plasma membrane"/>
    <property type="evidence" value="ECO:0007669"/>
    <property type="project" value="TreeGrafter"/>
</dbReference>
<dbReference type="AlphaFoldDB" id="A0A9Q8PIX6"/>
<dbReference type="Proteomes" id="UP000756132">
    <property type="component" value="Chromosome 10"/>
</dbReference>
<dbReference type="InterPro" id="IPR020846">
    <property type="entry name" value="MFS_dom"/>
</dbReference>
<evidence type="ECO:0000256" key="3">
    <source>
        <dbReference type="ARBA" id="ARBA00022989"/>
    </source>
</evidence>
<feature type="transmembrane region" description="Helical" evidence="5">
    <location>
        <begin position="78"/>
        <end position="95"/>
    </location>
</feature>
<evidence type="ECO:0000256" key="1">
    <source>
        <dbReference type="ARBA" id="ARBA00004141"/>
    </source>
</evidence>
<evidence type="ECO:0000259" key="6">
    <source>
        <dbReference type="PROSITE" id="PS50850"/>
    </source>
</evidence>
<feature type="transmembrane region" description="Helical" evidence="5">
    <location>
        <begin position="238"/>
        <end position="257"/>
    </location>
</feature>
<evidence type="ECO:0000313" key="7">
    <source>
        <dbReference type="EMBL" id="UJO23239.1"/>
    </source>
</evidence>
<feature type="transmembrane region" description="Helical" evidence="5">
    <location>
        <begin position="344"/>
        <end position="363"/>
    </location>
</feature>
<feature type="transmembrane region" description="Helical" evidence="5">
    <location>
        <begin position="526"/>
        <end position="546"/>
    </location>
</feature>
<feature type="transmembrane region" description="Helical" evidence="5">
    <location>
        <begin position="307"/>
        <end position="324"/>
    </location>
</feature>
<feature type="transmembrane region" description="Helical" evidence="5">
    <location>
        <begin position="107"/>
        <end position="125"/>
    </location>
</feature>
<dbReference type="PROSITE" id="PS50850">
    <property type="entry name" value="MFS"/>
    <property type="match status" value="1"/>
</dbReference>
<dbReference type="GO" id="GO:0022857">
    <property type="term" value="F:transmembrane transporter activity"/>
    <property type="evidence" value="ECO:0007669"/>
    <property type="project" value="InterPro"/>
</dbReference>
<dbReference type="KEGG" id="ffu:CLAFUR5_11728"/>
<name>A0A9Q8PIX6_PASFU</name>
<keyword evidence="2 5" id="KW-0812">Transmembrane</keyword>
<dbReference type="OMA" id="YWGRRWF"/>
<feature type="domain" description="Major facilitator superfamily (MFS) profile" evidence="6">
    <location>
        <begin position="39"/>
        <end position="550"/>
    </location>
</feature>
<dbReference type="CDD" id="cd06179">
    <property type="entry name" value="MFS_TRI12_like"/>
    <property type="match status" value="1"/>
</dbReference>
<evidence type="ECO:0000256" key="4">
    <source>
        <dbReference type="ARBA" id="ARBA00023136"/>
    </source>
</evidence>
<dbReference type="InterPro" id="IPR053791">
    <property type="entry name" value="MFS_Tri12-like"/>
</dbReference>
<feature type="transmembrane region" description="Helical" evidence="5">
    <location>
        <begin position="398"/>
        <end position="418"/>
    </location>
</feature>
<dbReference type="InterPro" id="IPR036259">
    <property type="entry name" value="MFS_trans_sf"/>
</dbReference>
<dbReference type="Gene3D" id="1.20.1250.20">
    <property type="entry name" value="MFS general substrate transporter like domains"/>
    <property type="match status" value="1"/>
</dbReference>
<feature type="transmembrane region" description="Helical" evidence="5">
    <location>
        <begin position="430"/>
        <end position="457"/>
    </location>
</feature>
<dbReference type="SUPFAM" id="SSF103473">
    <property type="entry name" value="MFS general substrate transporter"/>
    <property type="match status" value="1"/>
</dbReference>
<feature type="transmembrane region" description="Helical" evidence="5">
    <location>
        <begin position="375"/>
        <end position="392"/>
    </location>
</feature>
<dbReference type="InterPro" id="IPR011701">
    <property type="entry name" value="MFS"/>
</dbReference>
<organism evidence="7 8">
    <name type="scientific">Passalora fulva</name>
    <name type="common">Tomato leaf mold</name>
    <name type="synonym">Cladosporium fulvum</name>
    <dbReference type="NCBI Taxonomy" id="5499"/>
    <lineage>
        <taxon>Eukaryota</taxon>
        <taxon>Fungi</taxon>
        <taxon>Dikarya</taxon>
        <taxon>Ascomycota</taxon>
        <taxon>Pezizomycotina</taxon>
        <taxon>Dothideomycetes</taxon>
        <taxon>Dothideomycetidae</taxon>
        <taxon>Mycosphaerellales</taxon>
        <taxon>Mycosphaerellaceae</taxon>
        <taxon>Fulvia</taxon>
    </lineage>
</organism>
<feature type="transmembrane region" description="Helical" evidence="5">
    <location>
        <begin position="269"/>
        <end position="286"/>
    </location>
</feature>
<reference evidence="7" key="2">
    <citation type="journal article" date="2022" name="Microb. Genom.">
        <title>A chromosome-scale genome assembly of the tomato pathogen Cladosporium fulvum reveals a compartmentalized genome architecture and the presence of a dispensable chromosome.</title>
        <authorList>
            <person name="Zaccaron A.Z."/>
            <person name="Chen L.H."/>
            <person name="Samaras A."/>
            <person name="Stergiopoulos I."/>
        </authorList>
    </citation>
    <scope>NUCLEOTIDE SEQUENCE</scope>
    <source>
        <strain evidence="7">Race5_Kim</strain>
    </source>
</reference>
<dbReference type="InterPro" id="IPR005829">
    <property type="entry name" value="Sugar_transporter_CS"/>
</dbReference>
<dbReference type="OrthoDB" id="3637582at2759"/>
<comment type="subcellular location">
    <subcellularLocation>
        <location evidence="1">Membrane</location>
        <topology evidence="1">Multi-pass membrane protein</topology>
    </subcellularLocation>
</comment>
<keyword evidence="8" id="KW-1185">Reference proteome</keyword>
<proteinExistence type="predicted"/>
<reference evidence="7" key="1">
    <citation type="submission" date="2021-12" db="EMBL/GenBank/DDBJ databases">
        <authorList>
            <person name="Zaccaron A."/>
            <person name="Stergiopoulos I."/>
        </authorList>
    </citation>
    <scope>NUCLEOTIDE SEQUENCE</scope>
    <source>
        <strain evidence="7">Race5_Kim</strain>
    </source>
</reference>
<accession>A0A9Q8PIX6</accession>
<dbReference type="PANTHER" id="PTHR23501:SF195">
    <property type="entry name" value="PEP5"/>
    <property type="match status" value="1"/>
</dbReference>
<keyword evidence="4 5" id="KW-0472">Membrane</keyword>
<sequence length="567" mass="60115">MATKDEITRVETAMAVNDNELHQIPTIEIDNYNGLTLKASLVYTSLLFVSICQLWTVVGSGAFSRDIATSFNRPTDAVWMSQTLVITVIVLGPFISQGADLWGRKWFLCGLTGLGAVGSVITGRADSMEMAIGGQVITALSLGNQTLLYAIASEILPRRFRPGAQAGITGSGGLGAILALLAGSYVVKEYTEGWRIVFYIAAALLGVSAITCVIFYNPPPRALQQTLSQKEKLGRIDWPAFGLLAIGVTLLSIGLSWGQNPYPWKSARVLGPLVVGIVFLLAFAVHQTVLKKNGIIHHTLFKQDRNFALALGCIFADGMIFWAGNNYYPFQASVLYETDPVRVGLMFAIAFITAIFASVACAIYSSSFKDVRGPLVASFASFCIFNVLMATIKTGQVAIAWAYPIFLGIGLGFSLTSLVTIAQLSTPPNLVAVATGLIIAARSLGGSIGLGIFTAILNSAIAGKLPAKIAAAVVPLGLNPQALPLFIGALAAHNDAALFAVPGVSPQIIGAGVQALQQAYLESFRGVWIAAAVVSFVTMIVSCFFVNPKPSFTMHVDAPLEADSKEI</sequence>
<dbReference type="Pfam" id="PF07690">
    <property type="entry name" value="MFS_1"/>
    <property type="match status" value="1"/>
</dbReference>
<feature type="transmembrane region" description="Helical" evidence="5">
    <location>
        <begin position="41"/>
        <end position="58"/>
    </location>
</feature>
<dbReference type="PANTHER" id="PTHR23501">
    <property type="entry name" value="MAJOR FACILITATOR SUPERFAMILY"/>
    <property type="match status" value="1"/>
</dbReference>
<evidence type="ECO:0000256" key="5">
    <source>
        <dbReference type="SAM" id="Phobius"/>
    </source>
</evidence>
<dbReference type="PROSITE" id="PS00216">
    <property type="entry name" value="SUGAR_TRANSPORT_1"/>
    <property type="match status" value="1"/>
</dbReference>
<feature type="transmembrane region" description="Helical" evidence="5">
    <location>
        <begin position="131"/>
        <end position="152"/>
    </location>
</feature>
<keyword evidence="3 5" id="KW-1133">Transmembrane helix</keyword>
<dbReference type="RefSeq" id="XP_047767605.1">
    <property type="nucleotide sequence ID" value="XM_047910876.1"/>
</dbReference>
<feature type="transmembrane region" description="Helical" evidence="5">
    <location>
        <begin position="164"/>
        <end position="184"/>
    </location>
</feature>
<dbReference type="GeneID" id="71991606"/>